<name>A0ABQ5SL10_9CHLO</name>
<comment type="caution">
    <text evidence="4">The sequence shown here is derived from an EMBL/GenBank/DDBJ whole genome shotgun (WGS) entry which is preliminary data.</text>
</comment>
<dbReference type="PANTHER" id="PTHR13167">
    <property type="entry name" value="PIEZO-TYPE MECHANOSENSITIVE ION CHANNEL COMPONENT"/>
    <property type="match status" value="1"/>
</dbReference>
<feature type="region of interest" description="Disordered" evidence="1">
    <location>
        <begin position="1"/>
        <end position="27"/>
    </location>
</feature>
<dbReference type="InterPro" id="IPR027272">
    <property type="entry name" value="Piezo"/>
</dbReference>
<feature type="domain" description="Piezo non-specific cation channel cap" evidence="3">
    <location>
        <begin position="425"/>
        <end position="526"/>
    </location>
</feature>
<accession>A0ABQ5SL10</accession>
<evidence type="ECO:0000256" key="1">
    <source>
        <dbReference type="SAM" id="MobiDB-lite"/>
    </source>
</evidence>
<feature type="region of interest" description="Disordered" evidence="1">
    <location>
        <begin position="189"/>
        <end position="217"/>
    </location>
</feature>
<dbReference type="PANTHER" id="PTHR13167:SF25">
    <property type="entry name" value="PIEZO-TYPE MECHANOSENSITIVE ION CHANNEL COMPONENT"/>
    <property type="match status" value="1"/>
</dbReference>
<feature type="compositionally biased region" description="Gly residues" evidence="1">
    <location>
        <begin position="252"/>
        <end position="268"/>
    </location>
</feature>
<evidence type="ECO:0000259" key="3">
    <source>
        <dbReference type="Pfam" id="PF12166"/>
    </source>
</evidence>
<feature type="compositionally biased region" description="Polar residues" evidence="1">
    <location>
        <begin position="350"/>
        <end position="362"/>
    </location>
</feature>
<evidence type="ECO:0000256" key="2">
    <source>
        <dbReference type="SAM" id="Phobius"/>
    </source>
</evidence>
<sequence>GGGGGGASSGGNGGGGSGGGSRGLPRVLAGYAPDQVMGVCMAAESDQVWRISPPARKALMDLLLSPGPQPPPGPSSSSRPGRLLGVDARQSRAVWKEAEEADQAPVVLEIGWSFTRSAPLTSQYGGPGCTAATYVPLSEAARRGLAEVLSGTSNRTLLTALNQEDPGSPGSPGLFPLFVRLKGETCSVRLGLQGEPPSGQSGSRGVGMGLGTGTARTPPAQRRLLSWLPSWAGGSGGSGAAGGKAADRNGSSGSGGGGRGGSDSGSSGGSAALSASADLADIWGSAMVGCYASREDSGGGGGGAGWGPAEWWSFKCGALLPSDGPAAGDNGDFEDRGGDSPKFNRRRRSSMQQMPVHSNGVQPTFGDGSDVGADGAYSSGDGDVAAATAYYDDGGYGGAGEGGNEMNLADPCGSAPGGSPVLMGPPLVAVVEPVQSGLLGATLSRFGITGLYVTFVFAIGRFLRLSVSSLRLRIPTEDLPSTRRLVALCQDIYVARAEGELVLEEQLFRALINVYRSPELLFELSRKKHKQA</sequence>
<protein>
    <recommendedName>
        <fullName evidence="3">Piezo non-specific cation channel cap domain-containing protein</fullName>
    </recommendedName>
</protein>
<feature type="region of interest" description="Disordered" evidence="1">
    <location>
        <begin position="61"/>
        <end position="83"/>
    </location>
</feature>
<feature type="transmembrane region" description="Helical" evidence="2">
    <location>
        <begin position="443"/>
        <end position="463"/>
    </location>
</feature>
<gene>
    <name evidence="4" type="ORF">VaNZ11_014960</name>
</gene>
<reference evidence="4 5" key="1">
    <citation type="journal article" date="2023" name="IScience">
        <title>Expanded male sex-determining region conserved during the evolution of homothallism in the green alga Volvox.</title>
        <authorList>
            <person name="Yamamoto K."/>
            <person name="Matsuzaki R."/>
            <person name="Mahakham W."/>
            <person name="Heman W."/>
            <person name="Sekimoto H."/>
            <person name="Kawachi M."/>
            <person name="Minakuchi Y."/>
            <person name="Toyoda A."/>
            <person name="Nozaki H."/>
        </authorList>
    </citation>
    <scope>NUCLEOTIDE SEQUENCE [LARGE SCALE GENOMIC DNA]</scope>
    <source>
        <strain evidence="4 5">NIES-4468</strain>
    </source>
</reference>
<keyword evidence="2" id="KW-0812">Transmembrane</keyword>
<evidence type="ECO:0000313" key="4">
    <source>
        <dbReference type="EMBL" id="GLI70148.1"/>
    </source>
</evidence>
<keyword evidence="2" id="KW-1133">Transmembrane helix</keyword>
<dbReference type="InterPro" id="IPR031334">
    <property type="entry name" value="Piezo_cap_dom"/>
</dbReference>
<feature type="compositionally biased region" description="Gly residues" evidence="1">
    <location>
        <begin position="202"/>
        <end position="212"/>
    </location>
</feature>
<feature type="compositionally biased region" description="Gly residues" evidence="1">
    <location>
        <begin position="1"/>
        <end position="22"/>
    </location>
</feature>
<keyword evidence="2" id="KW-0472">Membrane</keyword>
<proteinExistence type="predicted"/>
<dbReference type="Proteomes" id="UP001165090">
    <property type="component" value="Unassembled WGS sequence"/>
</dbReference>
<feature type="region of interest" description="Disordered" evidence="1">
    <location>
        <begin position="323"/>
        <end position="373"/>
    </location>
</feature>
<dbReference type="Pfam" id="PF12166">
    <property type="entry name" value="Piezo_cap"/>
    <property type="match status" value="1"/>
</dbReference>
<feature type="non-terminal residue" evidence="4">
    <location>
        <position position="1"/>
    </location>
</feature>
<evidence type="ECO:0000313" key="5">
    <source>
        <dbReference type="Proteomes" id="UP001165090"/>
    </source>
</evidence>
<feature type="region of interest" description="Disordered" evidence="1">
    <location>
        <begin position="236"/>
        <end position="272"/>
    </location>
</feature>
<keyword evidence="5" id="KW-1185">Reference proteome</keyword>
<dbReference type="EMBL" id="BSDZ01000089">
    <property type="protein sequence ID" value="GLI70148.1"/>
    <property type="molecule type" value="Genomic_DNA"/>
</dbReference>
<organism evidence="4 5">
    <name type="scientific">Volvox africanus</name>
    <dbReference type="NCBI Taxonomy" id="51714"/>
    <lineage>
        <taxon>Eukaryota</taxon>
        <taxon>Viridiplantae</taxon>
        <taxon>Chlorophyta</taxon>
        <taxon>core chlorophytes</taxon>
        <taxon>Chlorophyceae</taxon>
        <taxon>CS clade</taxon>
        <taxon>Chlamydomonadales</taxon>
        <taxon>Volvocaceae</taxon>
        <taxon>Volvox</taxon>
    </lineage>
</organism>